<dbReference type="InterPro" id="IPR003819">
    <property type="entry name" value="TauD/TfdA-like"/>
</dbReference>
<dbReference type="Pfam" id="PF02668">
    <property type="entry name" value="TauD"/>
    <property type="match status" value="1"/>
</dbReference>
<proteinExistence type="inferred from homology"/>
<evidence type="ECO:0000256" key="5">
    <source>
        <dbReference type="ARBA" id="ARBA00012267"/>
    </source>
</evidence>
<evidence type="ECO:0000256" key="14">
    <source>
        <dbReference type="ARBA" id="ARBA00046008"/>
    </source>
</evidence>
<organism evidence="19 20">
    <name type="scientific">Pichia sorbitophila (strain ATCC MYA-4447 / BCRC 22081 / CBS 7064 / NBRC 10061 / NRRL Y-12695)</name>
    <name type="common">Hybrid yeast</name>
    <dbReference type="NCBI Taxonomy" id="559304"/>
    <lineage>
        <taxon>Eukaryota</taxon>
        <taxon>Fungi</taxon>
        <taxon>Dikarya</taxon>
        <taxon>Ascomycota</taxon>
        <taxon>Saccharomycotina</taxon>
        <taxon>Pichiomycetes</taxon>
        <taxon>Debaryomycetaceae</taxon>
        <taxon>Millerozyma</taxon>
    </lineage>
</organism>
<comment type="cofactor">
    <cofactor evidence="2">
        <name>L-ascorbate</name>
        <dbReference type="ChEBI" id="CHEBI:38290"/>
    </cofactor>
</comment>
<dbReference type="InterPro" id="IPR012776">
    <property type="entry name" value="Trimethyllysine_dOase"/>
</dbReference>
<evidence type="ECO:0000256" key="15">
    <source>
        <dbReference type="ARBA" id="ARBA00049334"/>
    </source>
</evidence>
<evidence type="ECO:0000256" key="7">
    <source>
        <dbReference type="ARBA" id="ARBA00022873"/>
    </source>
</evidence>
<dbReference type="OrthoDB" id="408743at2759"/>
<evidence type="ECO:0000256" key="3">
    <source>
        <dbReference type="ARBA" id="ARBA00005022"/>
    </source>
</evidence>
<evidence type="ECO:0000259" key="18">
    <source>
        <dbReference type="Pfam" id="PF06155"/>
    </source>
</evidence>
<keyword evidence="9" id="KW-0560">Oxidoreductase</keyword>
<dbReference type="SUPFAM" id="SSF51197">
    <property type="entry name" value="Clavaminate synthase-like"/>
    <property type="match status" value="1"/>
</dbReference>
<gene>
    <name evidence="19" type="primary">Piso0_002447</name>
    <name evidence="19" type="ORF">GNLVRS01_PISO0J12197g</name>
</gene>
<reference evidence="19 20" key="1">
    <citation type="journal article" date="2012" name="G3 (Bethesda)">
        <title>Pichia sorbitophila, an interspecies yeast hybrid reveals early steps of genome resolution following polyploidization.</title>
        <authorList>
            <person name="Leh Louis V."/>
            <person name="Despons L."/>
            <person name="Friedrich A."/>
            <person name="Martin T."/>
            <person name="Durrens P."/>
            <person name="Casaregola S."/>
            <person name="Neuveglise C."/>
            <person name="Fairhead C."/>
            <person name="Marck C."/>
            <person name="Cruz J.A."/>
            <person name="Straub M.L."/>
            <person name="Kugler V."/>
            <person name="Sacerdot C."/>
            <person name="Uzunov Z."/>
            <person name="Thierry A."/>
            <person name="Weiss S."/>
            <person name="Bleykasten C."/>
            <person name="De Montigny J."/>
            <person name="Jacques N."/>
            <person name="Jung P."/>
            <person name="Lemaire M."/>
            <person name="Mallet S."/>
            <person name="Morel G."/>
            <person name="Richard G.F."/>
            <person name="Sarkar A."/>
            <person name="Savel G."/>
            <person name="Schacherer J."/>
            <person name="Seret M.L."/>
            <person name="Talla E."/>
            <person name="Samson G."/>
            <person name="Jubin C."/>
            <person name="Poulain J."/>
            <person name="Vacherie B."/>
            <person name="Barbe V."/>
            <person name="Pelletier E."/>
            <person name="Sherman D.J."/>
            <person name="Westhof E."/>
            <person name="Weissenbach J."/>
            <person name="Baret P.V."/>
            <person name="Wincker P."/>
            <person name="Gaillardin C."/>
            <person name="Dujon B."/>
            <person name="Souciet J.L."/>
        </authorList>
    </citation>
    <scope>NUCLEOTIDE SEQUENCE [LARGE SCALE GENOMIC DNA]</scope>
    <source>
        <strain evidence="20">ATCC MYA-4447 / BCRC 22081 / CBS 7064 / NBRC 10061 / NRRL Y-12695</strain>
    </source>
</reference>
<dbReference type="OMA" id="PYVDCQS"/>
<dbReference type="EMBL" id="FO082050">
    <property type="protein sequence ID" value="CCE82706.1"/>
    <property type="molecule type" value="Genomic_DNA"/>
</dbReference>
<keyword evidence="20" id="KW-1185">Reference proteome</keyword>
<feature type="domain" description="Gamma-butyrobetaine hydroxylase-like N-terminal" evidence="18">
    <location>
        <begin position="12"/>
        <end position="97"/>
    </location>
</feature>
<evidence type="ECO:0000256" key="9">
    <source>
        <dbReference type="ARBA" id="ARBA00023002"/>
    </source>
</evidence>
<protein>
    <recommendedName>
        <fullName evidence="16">Trimethyllysine dioxygenase</fullName>
        <ecNumber evidence="5">1.14.11.8</ecNumber>
    </recommendedName>
    <alternativeName>
        <fullName evidence="12">Epsilon-trimethyllysine 2-oxoglutarate dioxygenase</fullName>
    </alternativeName>
    <alternativeName>
        <fullName evidence="11">TML hydroxylase</fullName>
    </alternativeName>
    <alternativeName>
        <fullName evidence="13">TML-alpha-ketoglutarate dioxygenase</fullName>
    </alternativeName>
</protein>
<dbReference type="Proteomes" id="UP000005222">
    <property type="component" value="Chromosome J"/>
</dbReference>
<evidence type="ECO:0000256" key="1">
    <source>
        <dbReference type="ARBA" id="ARBA00001954"/>
    </source>
</evidence>
<sequence length="405" mass="47128">MDKASQIIKETKLSEDGSQVLLTWDTGITSKYHNIWLRDNCRCEECYYDVTKQRLFNSCLIPDDIKPVKLARGPDQASITIVWSQKGHESKYTAEWLFLHSYDPKIVPREYKVRGEKSLLDRELWTVDTIKNNLPHTDFGNIISSSEESDGEEAIRDWCFKIWKYGFSFIDNVPVDPEETQKLCEKICYIRPTHYGGFWDFTSDLSKNDTAYTNIDINSHTDGTYWSDTPGLQLFHLLYHDGTGGTTSLVDAFQCAMKMKREHPEHFDILTKIPVDAHSAGEDNVCIQPDIPQPIFKLNNEGELIQVRWNQSDRSTMSNWSNPDEVPKFYDAIKCWYKIISDPANEFFYQLRPGQCLIFDNWRCFHSRTEFTGKRRMCGAYINRDDFVSRLRLLNLGRDAILTTL</sequence>
<dbReference type="GO" id="GO:0045329">
    <property type="term" value="P:carnitine biosynthetic process"/>
    <property type="evidence" value="ECO:0007669"/>
    <property type="project" value="UniProtKB-UniPathway"/>
</dbReference>
<dbReference type="UniPathway" id="UPA00118"/>
<evidence type="ECO:0000259" key="17">
    <source>
        <dbReference type="Pfam" id="PF02668"/>
    </source>
</evidence>
<accession>G8YCM5</accession>
<feature type="domain" description="TauD/TfdA-like" evidence="17">
    <location>
        <begin position="152"/>
        <end position="381"/>
    </location>
</feature>
<evidence type="ECO:0000256" key="8">
    <source>
        <dbReference type="ARBA" id="ARBA00022964"/>
    </source>
</evidence>
<comment type="function">
    <text evidence="14">Converts trimethyllysine (TML) into hydroxytrimethyllysine (HTML).</text>
</comment>
<dbReference type="InterPro" id="IPR038492">
    <property type="entry name" value="GBBH-like_N_sf"/>
</dbReference>
<evidence type="ECO:0000256" key="16">
    <source>
        <dbReference type="ARBA" id="ARBA00071191"/>
    </source>
</evidence>
<comment type="catalytic activity">
    <reaction evidence="15">
        <text>N(6),N(6),N(6)-trimethyl-L-lysine + 2-oxoglutarate + O2 = (3S)-3-hydroxy-N(6),N(6),N(6)-trimethyl-L-lysine + succinate + CO2</text>
        <dbReference type="Rhea" id="RHEA:14181"/>
        <dbReference type="ChEBI" id="CHEBI:15379"/>
        <dbReference type="ChEBI" id="CHEBI:16526"/>
        <dbReference type="ChEBI" id="CHEBI:16810"/>
        <dbReference type="ChEBI" id="CHEBI:30031"/>
        <dbReference type="ChEBI" id="CHEBI:58100"/>
        <dbReference type="ChEBI" id="CHEBI:141499"/>
        <dbReference type="EC" id="1.14.11.8"/>
    </reaction>
</comment>
<dbReference type="PANTHER" id="PTHR10696">
    <property type="entry name" value="GAMMA-BUTYROBETAINE HYDROXYLASE-RELATED"/>
    <property type="match status" value="1"/>
</dbReference>
<evidence type="ECO:0000256" key="13">
    <source>
        <dbReference type="ARBA" id="ARBA00032283"/>
    </source>
</evidence>
<dbReference type="eggNOG" id="KOG3889">
    <property type="taxonomic scope" value="Eukaryota"/>
</dbReference>
<dbReference type="HOGENOM" id="CLU_021859_2_2_1"/>
<comment type="similarity">
    <text evidence="4">Belongs to the gamma-BBH/TMLD family.</text>
</comment>
<keyword evidence="8" id="KW-0223">Dioxygenase</keyword>
<dbReference type="AlphaFoldDB" id="G8YCM5"/>
<keyword evidence="7" id="KW-0124">Carnitine biosynthesis</keyword>
<dbReference type="InterPro" id="IPR010376">
    <property type="entry name" value="GBBH-like_N"/>
</dbReference>
<evidence type="ECO:0000313" key="19">
    <source>
        <dbReference type="EMBL" id="CCE82706.1"/>
    </source>
</evidence>
<dbReference type="GO" id="GO:0005506">
    <property type="term" value="F:iron ion binding"/>
    <property type="evidence" value="ECO:0007669"/>
    <property type="project" value="InterPro"/>
</dbReference>
<keyword evidence="6" id="KW-0479">Metal-binding</keyword>
<comment type="cofactor">
    <cofactor evidence="1">
        <name>Fe(2+)</name>
        <dbReference type="ChEBI" id="CHEBI:29033"/>
    </cofactor>
</comment>
<evidence type="ECO:0000313" key="20">
    <source>
        <dbReference type="Proteomes" id="UP000005222"/>
    </source>
</evidence>
<comment type="pathway">
    <text evidence="3">Amine and polyamine biosynthesis; carnitine biosynthesis.</text>
</comment>
<dbReference type="GO" id="GO:0005739">
    <property type="term" value="C:mitochondrion"/>
    <property type="evidence" value="ECO:0007669"/>
    <property type="project" value="TreeGrafter"/>
</dbReference>
<dbReference type="CDD" id="cd00250">
    <property type="entry name" value="CAS_like"/>
    <property type="match status" value="1"/>
</dbReference>
<dbReference type="FunFam" id="3.60.130.10:FF:000001">
    <property type="entry name" value="Trimethyllysine dioxygenase, mitochondrial"/>
    <property type="match status" value="1"/>
</dbReference>
<dbReference type="EC" id="1.14.11.8" evidence="5"/>
<dbReference type="Gene3D" id="3.30.2020.30">
    <property type="match status" value="1"/>
</dbReference>
<dbReference type="Pfam" id="PF06155">
    <property type="entry name" value="GBBH-like_N"/>
    <property type="match status" value="1"/>
</dbReference>
<dbReference type="FunFam" id="3.30.2020.30:FF:000002">
    <property type="entry name" value="Putative gamma-butyrobetaine dioxygenase"/>
    <property type="match status" value="1"/>
</dbReference>
<evidence type="ECO:0000256" key="4">
    <source>
        <dbReference type="ARBA" id="ARBA00008654"/>
    </source>
</evidence>
<evidence type="ECO:0000256" key="6">
    <source>
        <dbReference type="ARBA" id="ARBA00022723"/>
    </source>
</evidence>
<dbReference type="InParanoid" id="G8YCM5"/>
<dbReference type="Gene3D" id="3.60.130.10">
    <property type="entry name" value="Clavaminate synthase-like"/>
    <property type="match status" value="1"/>
</dbReference>
<dbReference type="NCBIfam" id="TIGR02410">
    <property type="entry name" value="carnitine_TMLD"/>
    <property type="match status" value="1"/>
</dbReference>
<keyword evidence="10" id="KW-0408">Iron</keyword>
<evidence type="ECO:0000256" key="11">
    <source>
        <dbReference type="ARBA" id="ARBA00030363"/>
    </source>
</evidence>
<dbReference type="STRING" id="559304.G8YCM5"/>
<dbReference type="InterPro" id="IPR042098">
    <property type="entry name" value="TauD-like_sf"/>
</dbReference>
<name>G8YCM5_PICSO</name>
<evidence type="ECO:0000256" key="12">
    <source>
        <dbReference type="ARBA" id="ARBA00031778"/>
    </source>
</evidence>
<dbReference type="PANTHER" id="PTHR10696:SF51">
    <property type="entry name" value="TRIMETHYLLYSINE DIOXYGENASE, MITOCHONDRIAL"/>
    <property type="match status" value="1"/>
</dbReference>
<evidence type="ECO:0000256" key="2">
    <source>
        <dbReference type="ARBA" id="ARBA00001961"/>
    </source>
</evidence>
<dbReference type="InterPro" id="IPR050411">
    <property type="entry name" value="AlphaKG_dependent_hydroxylases"/>
</dbReference>
<evidence type="ECO:0000256" key="10">
    <source>
        <dbReference type="ARBA" id="ARBA00023004"/>
    </source>
</evidence>
<dbReference type="GO" id="GO:0050353">
    <property type="term" value="F:trimethyllysine dioxygenase activity"/>
    <property type="evidence" value="ECO:0007669"/>
    <property type="project" value="UniProtKB-EC"/>
</dbReference>